<organism evidence="1">
    <name type="scientific">Anguilla anguilla</name>
    <name type="common">European freshwater eel</name>
    <name type="synonym">Muraena anguilla</name>
    <dbReference type="NCBI Taxonomy" id="7936"/>
    <lineage>
        <taxon>Eukaryota</taxon>
        <taxon>Metazoa</taxon>
        <taxon>Chordata</taxon>
        <taxon>Craniata</taxon>
        <taxon>Vertebrata</taxon>
        <taxon>Euteleostomi</taxon>
        <taxon>Actinopterygii</taxon>
        <taxon>Neopterygii</taxon>
        <taxon>Teleostei</taxon>
        <taxon>Anguilliformes</taxon>
        <taxon>Anguillidae</taxon>
        <taxon>Anguilla</taxon>
    </lineage>
</organism>
<dbReference type="AlphaFoldDB" id="A0A0E9SDG4"/>
<evidence type="ECO:0000313" key="1">
    <source>
        <dbReference type="EMBL" id="JAH39419.1"/>
    </source>
</evidence>
<sequence>MLNGSIVFMLLEALIPL</sequence>
<reference evidence="1" key="2">
    <citation type="journal article" date="2015" name="Fish Shellfish Immunol.">
        <title>Early steps in the European eel (Anguilla anguilla)-Vibrio vulnificus interaction in the gills: Role of the RtxA13 toxin.</title>
        <authorList>
            <person name="Callol A."/>
            <person name="Pajuelo D."/>
            <person name="Ebbesson L."/>
            <person name="Teles M."/>
            <person name="MacKenzie S."/>
            <person name="Amaro C."/>
        </authorList>
    </citation>
    <scope>NUCLEOTIDE SEQUENCE</scope>
</reference>
<accession>A0A0E9SDG4</accession>
<proteinExistence type="predicted"/>
<dbReference type="EMBL" id="GBXM01069158">
    <property type="protein sequence ID" value="JAH39419.1"/>
    <property type="molecule type" value="Transcribed_RNA"/>
</dbReference>
<reference evidence="1" key="1">
    <citation type="submission" date="2014-11" db="EMBL/GenBank/DDBJ databases">
        <authorList>
            <person name="Amaro Gonzalez C."/>
        </authorList>
    </citation>
    <scope>NUCLEOTIDE SEQUENCE</scope>
</reference>
<name>A0A0E9SDG4_ANGAN</name>
<protein>
    <submittedName>
        <fullName evidence="1">Uncharacterized protein</fullName>
    </submittedName>
</protein>